<keyword evidence="6" id="KW-0472">Membrane</keyword>
<evidence type="ECO:0000256" key="5">
    <source>
        <dbReference type="ARBA" id="ARBA00022989"/>
    </source>
</evidence>
<reference evidence="12 13" key="1">
    <citation type="journal article" date="2014" name="Genome Announc.">
        <title>Draft Genome Sequence of Petroleum Oil-Degrading Marine Bacterium Pseudomonas taeanensis Strain MS-3, Isolated from a Crude Oil-Contaminated Seashore.</title>
        <authorList>
            <person name="Lee S.Y."/>
            <person name="Kim S.H."/>
            <person name="Lee D.G."/>
            <person name="Shin S."/>
            <person name="Yun S.H."/>
            <person name="Choi C.W."/>
            <person name="Chung Y.H."/>
            <person name="Choi J.S."/>
            <person name="Kahng H.Y."/>
            <person name="Kim S.I."/>
        </authorList>
    </citation>
    <scope>NUCLEOTIDE SEQUENCE [LARGE SCALE GENOMIC DNA]</scope>
    <source>
        <strain evidence="12 13">MS-3</strain>
    </source>
</reference>
<evidence type="ECO:0000313" key="13">
    <source>
        <dbReference type="Proteomes" id="UP000030063"/>
    </source>
</evidence>
<accession>A0A0A1YK35</accession>
<dbReference type="PANTHER" id="PTHR32089">
    <property type="entry name" value="METHYL-ACCEPTING CHEMOTAXIS PROTEIN MCPB"/>
    <property type="match status" value="1"/>
</dbReference>
<dbReference type="InterPro" id="IPR003660">
    <property type="entry name" value="HAMP_dom"/>
</dbReference>
<dbReference type="PANTHER" id="PTHR32089:SF119">
    <property type="entry name" value="METHYL-ACCEPTING CHEMOTAXIS PROTEIN CTPL"/>
    <property type="match status" value="1"/>
</dbReference>
<evidence type="ECO:0000256" key="3">
    <source>
        <dbReference type="ARBA" id="ARBA00022481"/>
    </source>
</evidence>
<dbReference type="CDD" id="cd11386">
    <property type="entry name" value="MCP_signal"/>
    <property type="match status" value="1"/>
</dbReference>
<name>A0A0A1YK35_9PSED</name>
<dbReference type="EMBL" id="AWSQ01000002">
    <property type="protein sequence ID" value="KFX70307.1"/>
    <property type="molecule type" value="Genomic_DNA"/>
</dbReference>
<dbReference type="AlphaFoldDB" id="A0A0A1YK35"/>
<evidence type="ECO:0000259" key="11">
    <source>
        <dbReference type="PROSITE" id="PS50885"/>
    </source>
</evidence>
<organism evidence="12 13">
    <name type="scientific">Pseudomonas taeanensis MS-3</name>
    <dbReference type="NCBI Taxonomy" id="1395571"/>
    <lineage>
        <taxon>Bacteria</taxon>
        <taxon>Pseudomonadati</taxon>
        <taxon>Pseudomonadota</taxon>
        <taxon>Gammaproteobacteria</taxon>
        <taxon>Pseudomonadales</taxon>
        <taxon>Pseudomonadaceae</taxon>
        <taxon>Pseudomonas</taxon>
    </lineage>
</organism>
<keyword evidence="13" id="KW-1185">Reference proteome</keyword>
<evidence type="ECO:0000256" key="6">
    <source>
        <dbReference type="ARBA" id="ARBA00023136"/>
    </source>
</evidence>
<keyword evidence="4" id="KW-0812">Transmembrane</keyword>
<sequence length="627" mass="68515">MQFFLSWKQKFRLLIVITLISLGLMAASSFWASQRLSTSLQAREEATAYAGASFALMNDWLKLGPLRQTLTPETQDAFPQRLNALEQRAGQFVAQAQGLGYSVIAESARQIEQLILAETDLQRQWLELSQQLGLSPFAGKRQALANSAEKLEPINIDLIRPFIAAALSNQRDYLATFDNGYADKTEAAIGDMQAKIDELDWRENQIGQAVTGFAETFAQAHALIQQIRKIDTQLASLGWQIEQRIDEQNLTLKDGLLTTTALQAQQARRASHWIMGLSFVGVALFLLLTLSQASRALMRQLDNVTQRLTQVASGNLTGTLPVGRNPKDEFNQLSATTNRMIQGIGRIVSQVIDANRELAQLHSHLIEAMRRLGENSSQVELQTEQAASASQQISATINEMAQRSSDVGDATHTAYDSARMGSSIIDASVASMDRLSQLIQATHAQVALLTQSSEKVAGIIDVINSLADQTNLLALNAAIEAARAGDAGRGFSVVADEVRSLAQKTVSATTDIARIVGEFKQQTQNMDELMTSGLSLAAESERHTGQVAGVIEEITQSMERLSGEMNQVVVAIEEISSTTEDIAGKMEEINVHTGETKGLRLNLDQHTQSLSTQIKALNRSAQQFQVI</sequence>
<evidence type="ECO:0000256" key="8">
    <source>
        <dbReference type="ARBA" id="ARBA00029447"/>
    </source>
</evidence>
<dbReference type="GO" id="GO:0007165">
    <property type="term" value="P:signal transduction"/>
    <property type="evidence" value="ECO:0007669"/>
    <property type="project" value="UniProtKB-KW"/>
</dbReference>
<gene>
    <name evidence="12" type="ORF">TMS3_0112555</name>
</gene>
<comment type="similarity">
    <text evidence="8">Belongs to the methyl-accepting chemotaxis (MCP) protein family.</text>
</comment>
<dbReference type="Gene3D" id="1.10.287.950">
    <property type="entry name" value="Methyl-accepting chemotaxis protein"/>
    <property type="match status" value="1"/>
</dbReference>
<dbReference type="Pfam" id="PF00015">
    <property type="entry name" value="MCPsignal"/>
    <property type="match status" value="1"/>
</dbReference>
<feature type="domain" description="Methyl-accepting transducer" evidence="10">
    <location>
        <begin position="354"/>
        <end position="590"/>
    </location>
</feature>
<dbReference type="RefSeq" id="WP_025165568.1">
    <property type="nucleotide sequence ID" value="NZ_AWSQ01000002.1"/>
</dbReference>
<dbReference type="CDD" id="cd06225">
    <property type="entry name" value="HAMP"/>
    <property type="match status" value="1"/>
</dbReference>
<keyword evidence="2" id="KW-1003">Cell membrane</keyword>
<evidence type="ECO:0000256" key="7">
    <source>
        <dbReference type="ARBA" id="ARBA00023224"/>
    </source>
</evidence>
<evidence type="ECO:0000256" key="4">
    <source>
        <dbReference type="ARBA" id="ARBA00022692"/>
    </source>
</evidence>
<dbReference type="SMART" id="SM00283">
    <property type="entry name" value="MA"/>
    <property type="match status" value="1"/>
</dbReference>
<evidence type="ECO:0000256" key="9">
    <source>
        <dbReference type="PROSITE-ProRule" id="PRU00284"/>
    </source>
</evidence>
<dbReference type="Proteomes" id="UP000030063">
    <property type="component" value="Unassembled WGS sequence"/>
</dbReference>
<evidence type="ECO:0000259" key="10">
    <source>
        <dbReference type="PROSITE" id="PS50111"/>
    </source>
</evidence>
<dbReference type="FunFam" id="1.10.287.950:FF:000001">
    <property type="entry name" value="Methyl-accepting chemotaxis sensory transducer"/>
    <property type="match status" value="1"/>
</dbReference>
<dbReference type="SMART" id="SM00304">
    <property type="entry name" value="HAMP"/>
    <property type="match status" value="1"/>
</dbReference>
<feature type="domain" description="HAMP" evidence="11">
    <location>
        <begin position="295"/>
        <end position="349"/>
    </location>
</feature>
<comment type="caution">
    <text evidence="12">The sequence shown here is derived from an EMBL/GenBank/DDBJ whole genome shotgun (WGS) entry which is preliminary data.</text>
</comment>
<evidence type="ECO:0000313" key="12">
    <source>
        <dbReference type="EMBL" id="KFX70307.1"/>
    </source>
</evidence>
<dbReference type="GO" id="GO:0005886">
    <property type="term" value="C:plasma membrane"/>
    <property type="evidence" value="ECO:0007669"/>
    <property type="project" value="UniProtKB-SubCell"/>
</dbReference>
<evidence type="ECO:0000256" key="2">
    <source>
        <dbReference type="ARBA" id="ARBA00022475"/>
    </source>
</evidence>
<dbReference type="GO" id="GO:0006935">
    <property type="term" value="P:chemotaxis"/>
    <property type="evidence" value="ECO:0007669"/>
    <property type="project" value="UniProtKB-ARBA"/>
</dbReference>
<evidence type="ECO:0000256" key="1">
    <source>
        <dbReference type="ARBA" id="ARBA00004651"/>
    </source>
</evidence>
<keyword evidence="7 9" id="KW-0807">Transducer</keyword>
<dbReference type="PROSITE" id="PS50111">
    <property type="entry name" value="CHEMOTAXIS_TRANSDUC_2"/>
    <property type="match status" value="1"/>
</dbReference>
<dbReference type="PROSITE" id="PS50885">
    <property type="entry name" value="HAMP"/>
    <property type="match status" value="1"/>
</dbReference>
<protein>
    <submittedName>
        <fullName evidence="12">Chemotaxis protein</fullName>
    </submittedName>
</protein>
<keyword evidence="5" id="KW-1133">Transmembrane helix</keyword>
<dbReference type="eggNOG" id="COG0840">
    <property type="taxonomic scope" value="Bacteria"/>
</dbReference>
<comment type="subcellular location">
    <subcellularLocation>
        <location evidence="1">Cell membrane</location>
        <topology evidence="1">Multi-pass membrane protein</topology>
    </subcellularLocation>
</comment>
<dbReference type="SUPFAM" id="SSF58104">
    <property type="entry name" value="Methyl-accepting chemotaxis protein (MCP) signaling domain"/>
    <property type="match status" value="1"/>
</dbReference>
<dbReference type="OrthoDB" id="6092731at2"/>
<keyword evidence="3" id="KW-0488">Methylation</keyword>
<proteinExistence type="inferred from homology"/>
<dbReference type="STRING" id="1395571.TMS3_0112555"/>
<dbReference type="InterPro" id="IPR004089">
    <property type="entry name" value="MCPsignal_dom"/>
</dbReference>